<evidence type="ECO:0000313" key="1">
    <source>
        <dbReference type="EMBL" id="QRE04046.1"/>
    </source>
</evidence>
<accession>A0A7U2NF69</accession>
<dbReference type="AlphaFoldDB" id="A0A7U2NF69"/>
<name>A0A7U2NF69_FLAPS</name>
<proteinExistence type="predicted"/>
<sequence>MKIRFSENELNFLKSTLFKEKINLDLTLIKEEMTNISDDFADEIRDWALEKQQVVGFDENYELTKEGKILENIIDKLCN</sequence>
<organism evidence="1 2">
    <name type="scientific">Flavobacterium psychrophilum</name>
    <dbReference type="NCBI Taxonomy" id="96345"/>
    <lineage>
        <taxon>Bacteria</taxon>
        <taxon>Pseudomonadati</taxon>
        <taxon>Bacteroidota</taxon>
        <taxon>Flavobacteriia</taxon>
        <taxon>Flavobacteriales</taxon>
        <taxon>Flavobacteriaceae</taxon>
        <taxon>Flavobacterium</taxon>
    </lineage>
</organism>
<reference evidence="1 2" key="1">
    <citation type="submission" date="2020-07" db="EMBL/GenBank/DDBJ databases">
        <title>Genomic characterization of Flavobacterium psychrophilum strains.</title>
        <authorList>
            <person name="Castillo D."/>
            <person name="Jorgensen J."/>
            <person name="Middelboe M."/>
        </authorList>
    </citation>
    <scope>NUCLEOTIDE SEQUENCE [LARGE SCALE GENOMIC DNA]</scope>
    <source>
        <strain evidence="1 2">FPS-R7</strain>
    </source>
</reference>
<dbReference type="EMBL" id="CP059075">
    <property type="protein sequence ID" value="QRE04046.1"/>
    <property type="molecule type" value="Genomic_DNA"/>
</dbReference>
<dbReference type="Proteomes" id="UP000596329">
    <property type="component" value="Chromosome"/>
</dbReference>
<protein>
    <submittedName>
        <fullName evidence="1">Uncharacterized protein</fullName>
    </submittedName>
</protein>
<dbReference type="RefSeq" id="WP_063742669.1">
    <property type="nucleotide sequence ID" value="NZ_CP059075.1"/>
</dbReference>
<gene>
    <name evidence="1" type="ORF">H0H26_00070</name>
</gene>
<evidence type="ECO:0000313" key="2">
    <source>
        <dbReference type="Proteomes" id="UP000596329"/>
    </source>
</evidence>